<gene>
    <name evidence="2" type="ORF">SPLIT_LOCUS3827</name>
</gene>
<accession>A0A9P0HZN9</accession>
<organism evidence="2 3">
    <name type="scientific">Spodoptera littoralis</name>
    <name type="common">Egyptian cotton leafworm</name>
    <dbReference type="NCBI Taxonomy" id="7109"/>
    <lineage>
        <taxon>Eukaryota</taxon>
        <taxon>Metazoa</taxon>
        <taxon>Ecdysozoa</taxon>
        <taxon>Arthropoda</taxon>
        <taxon>Hexapoda</taxon>
        <taxon>Insecta</taxon>
        <taxon>Pterygota</taxon>
        <taxon>Neoptera</taxon>
        <taxon>Endopterygota</taxon>
        <taxon>Lepidoptera</taxon>
        <taxon>Glossata</taxon>
        <taxon>Ditrysia</taxon>
        <taxon>Noctuoidea</taxon>
        <taxon>Noctuidae</taxon>
        <taxon>Amphipyrinae</taxon>
        <taxon>Spodoptera</taxon>
    </lineage>
</organism>
<feature type="compositionally biased region" description="Pro residues" evidence="1">
    <location>
        <begin position="192"/>
        <end position="207"/>
    </location>
</feature>
<dbReference type="EMBL" id="LR824549">
    <property type="protein sequence ID" value="CAH1638469.1"/>
    <property type="molecule type" value="Genomic_DNA"/>
</dbReference>
<feature type="region of interest" description="Disordered" evidence="1">
    <location>
        <begin position="188"/>
        <end position="214"/>
    </location>
</feature>
<evidence type="ECO:0000256" key="1">
    <source>
        <dbReference type="SAM" id="MobiDB-lite"/>
    </source>
</evidence>
<dbReference type="Proteomes" id="UP001153321">
    <property type="component" value="Chromosome 18"/>
</dbReference>
<sequence length="294" mass="32728">MDIGEHNDRIRYPVLVILAVLVTSLPPSTSYIDCRISCRRCHENTEHPSVLEVYCAMCEECKQRRRERYLLRMKGRTTSARTTLIRMRDGVRGSAEALAKSLLLGQQAAAHPPERPGPSGQPGPLGSPSQYLQPGQLGHHVQPRAPGHPGQGLLPMFMQQHLQSHPQLPQHEPGAVSRPAQRVYGNEMERPMPQPSFPTGCPTPPVCPESEEEPEIMVEVSTTTTSTTTQATTTPHCPPIKWCRKKRKHQPSCMPCMPMCPCPVPQQMPVTTAPTHLDYQYLYIGLPKSILRSS</sequence>
<name>A0A9P0HZN9_SPOLI</name>
<dbReference type="AlphaFoldDB" id="A0A9P0HZN9"/>
<evidence type="ECO:0000313" key="3">
    <source>
        <dbReference type="Proteomes" id="UP001153321"/>
    </source>
</evidence>
<proteinExistence type="predicted"/>
<reference evidence="2" key="1">
    <citation type="submission" date="2022-02" db="EMBL/GenBank/DDBJ databases">
        <authorList>
            <person name="King R."/>
        </authorList>
    </citation>
    <scope>NUCLEOTIDE SEQUENCE</scope>
</reference>
<evidence type="ECO:0000313" key="2">
    <source>
        <dbReference type="EMBL" id="CAH1638469.1"/>
    </source>
</evidence>
<keyword evidence="3" id="KW-1185">Reference proteome</keyword>
<feature type="region of interest" description="Disordered" evidence="1">
    <location>
        <begin position="107"/>
        <end position="154"/>
    </location>
</feature>
<protein>
    <submittedName>
        <fullName evidence="2">Uncharacterized protein</fullName>
    </submittedName>
</protein>